<dbReference type="InterPro" id="IPR037185">
    <property type="entry name" value="EmrE-like"/>
</dbReference>
<evidence type="ECO:0000256" key="1">
    <source>
        <dbReference type="SAM" id="Phobius"/>
    </source>
</evidence>
<evidence type="ECO:0000313" key="3">
    <source>
        <dbReference type="Proteomes" id="UP000242219"/>
    </source>
</evidence>
<gene>
    <name evidence="2" type="ORF">BIY37_06790</name>
</gene>
<name>A0A1V6M032_9BACT</name>
<dbReference type="Proteomes" id="UP000242219">
    <property type="component" value="Unassembled WGS sequence"/>
</dbReference>
<dbReference type="RefSeq" id="WP_070067071.1">
    <property type="nucleotide sequence ID" value="NZ_MJUW02000075.1"/>
</dbReference>
<keyword evidence="1" id="KW-0472">Membrane</keyword>
<dbReference type="EMBL" id="MJUW02000075">
    <property type="protein sequence ID" value="OQD45748.1"/>
    <property type="molecule type" value="Genomic_DNA"/>
</dbReference>
<accession>A0A1V6M032</accession>
<proteinExistence type="predicted"/>
<keyword evidence="3" id="KW-1185">Reference proteome</keyword>
<dbReference type="Gene3D" id="1.10.3730.20">
    <property type="match status" value="1"/>
</dbReference>
<organism evidence="2 3">
    <name type="scientific">Candidatus Brocadia sapporoensis</name>
    <dbReference type="NCBI Taxonomy" id="392547"/>
    <lineage>
        <taxon>Bacteria</taxon>
        <taxon>Pseudomonadati</taxon>
        <taxon>Planctomycetota</taxon>
        <taxon>Candidatus Brocadiia</taxon>
        <taxon>Candidatus Brocadiales</taxon>
        <taxon>Candidatus Brocadiaceae</taxon>
        <taxon>Candidatus Brocadia</taxon>
    </lineage>
</organism>
<dbReference type="AlphaFoldDB" id="A0A1V6M032"/>
<protein>
    <submittedName>
        <fullName evidence="2">Uncharacterized protein</fullName>
    </submittedName>
</protein>
<sequence>MRTILSFAVVVLAGAAGEIAIAHAMKQIGEVHSFSLRVLAGVLRRAIRMVWLWIGVVLIALGFFSMLALLSWENVSFVVPSTALSYAVGALGAKFLLGEKINGMRWAGVLLVCIGVCLVWAG</sequence>
<keyword evidence="1" id="KW-0812">Transmembrane</keyword>
<comment type="caution">
    <text evidence="2">The sequence shown here is derived from an EMBL/GenBank/DDBJ whole genome shotgun (WGS) entry which is preliminary data.</text>
</comment>
<keyword evidence="1" id="KW-1133">Transmembrane helix</keyword>
<feature type="transmembrane region" description="Helical" evidence="1">
    <location>
        <begin position="103"/>
        <end position="121"/>
    </location>
</feature>
<reference evidence="2 3" key="1">
    <citation type="journal article" date="2016" name="Genome Announc.">
        <title>Draft Genome Sequence of the Anaerobic Ammonium-Oxidizing Bacterium 'Candidatus Brocadia sp. 40'.</title>
        <authorList>
            <person name="Ali M."/>
            <person name="Haroon M.F."/>
            <person name="Narita Y."/>
            <person name="Zhang L."/>
            <person name="Rangel Shaw D."/>
            <person name="Okabe S."/>
            <person name="Saikaly P.E."/>
        </authorList>
    </citation>
    <scope>NUCLEOTIDE SEQUENCE [LARGE SCALE GENOMIC DNA]</scope>
    <source>
        <strain evidence="2 3">40</strain>
    </source>
</reference>
<dbReference type="SUPFAM" id="SSF103481">
    <property type="entry name" value="Multidrug resistance efflux transporter EmrE"/>
    <property type="match status" value="1"/>
</dbReference>
<feature type="transmembrane region" description="Helical" evidence="1">
    <location>
        <begin position="48"/>
        <end position="70"/>
    </location>
</feature>
<evidence type="ECO:0000313" key="2">
    <source>
        <dbReference type="EMBL" id="OQD45748.1"/>
    </source>
</evidence>